<dbReference type="Proteomes" id="UP000294662">
    <property type="component" value="Unassembled WGS sequence"/>
</dbReference>
<dbReference type="RefSeq" id="WP_132826796.1">
    <property type="nucleotide sequence ID" value="NZ_SMFP01000001.1"/>
</dbReference>
<gene>
    <name evidence="1" type="ORF">E1B25_00880</name>
</gene>
<evidence type="ECO:0000313" key="2">
    <source>
        <dbReference type="Proteomes" id="UP000294662"/>
    </source>
</evidence>
<evidence type="ECO:0008006" key="3">
    <source>
        <dbReference type="Google" id="ProtNLM"/>
    </source>
</evidence>
<protein>
    <recommendedName>
        <fullName evidence="3">Hint domain-containing protein</fullName>
    </recommendedName>
</protein>
<comment type="caution">
    <text evidence="1">The sequence shown here is derived from an EMBL/GenBank/DDBJ whole genome shotgun (WGS) entry which is preliminary data.</text>
</comment>
<accession>A0A4V6PGA5</accession>
<reference evidence="1 2" key="1">
    <citation type="submission" date="2019-03" db="EMBL/GenBank/DDBJ databases">
        <authorList>
            <person name="Zhang S."/>
        </authorList>
    </citation>
    <scope>NUCLEOTIDE SEQUENCE [LARGE SCALE GENOMIC DNA]</scope>
    <source>
        <strain evidence="1 2">S4J41</strain>
    </source>
</reference>
<proteinExistence type="predicted"/>
<dbReference type="EMBL" id="SMFP01000001">
    <property type="protein sequence ID" value="TDE40806.1"/>
    <property type="molecule type" value="Genomic_DNA"/>
</dbReference>
<dbReference type="OrthoDB" id="7685535at2"/>
<evidence type="ECO:0000313" key="1">
    <source>
        <dbReference type="EMBL" id="TDE40806.1"/>
    </source>
</evidence>
<name>A0A4V6PGA5_9RHOB</name>
<sequence length="195" mass="21220">MRPPSSILSARARPDRAFERTFAPGTLLDTARGWRPAASLRCGDHVRTLRGMTPIVDLCRQPPDRSPLHWQVPAGTMGNCSDLRLTTGQHFALMDPACKTLFDAPLVLVPVPAATGFCGMRTVSGFALRGGVALHFDTEEIVFAQTGVLLHVPGPTPETCHRILSYRESRQLLTRLCGGKFRDPVAVRPPNSGPD</sequence>
<organism evidence="1 2">
    <name type="scientific">Antarcticimicrobium sediminis</name>
    <dbReference type="NCBI Taxonomy" id="2546227"/>
    <lineage>
        <taxon>Bacteria</taxon>
        <taxon>Pseudomonadati</taxon>
        <taxon>Pseudomonadota</taxon>
        <taxon>Alphaproteobacteria</taxon>
        <taxon>Rhodobacterales</taxon>
        <taxon>Paracoccaceae</taxon>
        <taxon>Antarcticimicrobium</taxon>
    </lineage>
</organism>
<keyword evidence="2" id="KW-1185">Reference proteome</keyword>
<dbReference type="AlphaFoldDB" id="A0A4V6PGA5"/>